<dbReference type="Proteomes" id="UP000199236">
    <property type="component" value="Unassembled WGS sequence"/>
</dbReference>
<dbReference type="InterPro" id="IPR015421">
    <property type="entry name" value="PyrdxlP-dep_Trfase_major"/>
</dbReference>
<evidence type="ECO:0000256" key="1">
    <source>
        <dbReference type="ARBA" id="ARBA00001933"/>
    </source>
</evidence>
<keyword evidence="3" id="KW-0663">Pyridoxal phosphate</keyword>
<gene>
    <name evidence="7" type="ORF">SAMN04488056_11234</name>
</gene>
<accession>A0A1I5JQL7</accession>
<comment type="cofactor">
    <cofactor evidence="1">
        <name>pyridoxal 5'-phosphate</name>
        <dbReference type="ChEBI" id="CHEBI:597326"/>
    </cofactor>
</comment>
<dbReference type="GO" id="GO:0047804">
    <property type="term" value="F:cysteine-S-conjugate beta-lyase activity"/>
    <property type="evidence" value="ECO:0007669"/>
    <property type="project" value="UniProtKB-EC"/>
</dbReference>
<evidence type="ECO:0000256" key="2">
    <source>
        <dbReference type="ARBA" id="ARBA00012224"/>
    </source>
</evidence>
<dbReference type="Gene3D" id="3.40.640.10">
    <property type="entry name" value="Type I PLP-dependent aspartate aminotransferase-like (Major domain)"/>
    <property type="match status" value="1"/>
</dbReference>
<dbReference type="GO" id="GO:0030170">
    <property type="term" value="F:pyridoxal phosphate binding"/>
    <property type="evidence" value="ECO:0007669"/>
    <property type="project" value="InterPro"/>
</dbReference>
<comment type="similarity">
    <text evidence="5">Belongs to the class-II pyridoxal-phosphate-dependent aminotransferase family. MalY/PatB cystathionine beta-lyase subfamily.</text>
</comment>
<dbReference type="CDD" id="cd00609">
    <property type="entry name" value="AAT_like"/>
    <property type="match status" value="1"/>
</dbReference>
<evidence type="ECO:0000313" key="7">
    <source>
        <dbReference type="EMBL" id="SFO75065.1"/>
    </source>
</evidence>
<dbReference type="AlphaFoldDB" id="A0A1I5JQL7"/>
<dbReference type="PANTHER" id="PTHR43525">
    <property type="entry name" value="PROTEIN MALY"/>
    <property type="match status" value="1"/>
</dbReference>
<dbReference type="STRING" id="655353.SAMN04488056_11234"/>
<evidence type="ECO:0000259" key="6">
    <source>
        <dbReference type="Pfam" id="PF00155"/>
    </source>
</evidence>
<keyword evidence="4 7" id="KW-0456">Lyase</keyword>
<dbReference type="RefSeq" id="WP_090074723.1">
    <property type="nucleotide sequence ID" value="NZ_FOVR01000012.1"/>
</dbReference>
<dbReference type="PANTHER" id="PTHR43525:SF1">
    <property type="entry name" value="PROTEIN MALY"/>
    <property type="match status" value="1"/>
</dbReference>
<protein>
    <recommendedName>
        <fullName evidence="2">cysteine-S-conjugate beta-lyase</fullName>
        <ecNumber evidence="2">4.4.1.13</ecNumber>
    </recommendedName>
</protein>
<dbReference type="InterPro" id="IPR004839">
    <property type="entry name" value="Aminotransferase_I/II_large"/>
</dbReference>
<dbReference type="EMBL" id="FOVR01000012">
    <property type="protein sequence ID" value="SFO75065.1"/>
    <property type="molecule type" value="Genomic_DNA"/>
</dbReference>
<dbReference type="InterPro" id="IPR015422">
    <property type="entry name" value="PyrdxlP-dep_Trfase_small"/>
</dbReference>
<organism evidence="7 8">
    <name type="scientific">Cohaesibacter marisflavi</name>
    <dbReference type="NCBI Taxonomy" id="655353"/>
    <lineage>
        <taxon>Bacteria</taxon>
        <taxon>Pseudomonadati</taxon>
        <taxon>Pseudomonadota</taxon>
        <taxon>Alphaproteobacteria</taxon>
        <taxon>Hyphomicrobiales</taxon>
        <taxon>Cohaesibacteraceae</taxon>
    </lineage>
</organism>
<dbReference type="InterPro" id="IPR015424">
    <property type="entry name" value="PyrdxlP-dep_Trfase"/>
</dbReference>
<proteinExistence type="inferred from homology"/>
<evidence type="ECO:0000256" key="3">
    <source>
        <dbReference type="ARBA" id="ARBA00022898"/>
    </source>
</evidence>
<dbReference type="SUPFAM" id="SSF53383">
    <property type="entry name" value="PLP-dependent transferases"/>
    <property type="match status" value="1"/>
</dbReference>
<evidence type="ECO:0000313" key="8">
    <source>
        <dbReference type="Proteomes" id="UP000199236"/>
    </source>
</evidence>
<evidence type="ECO:0000256" key="4">
    <source>
        <dbReference type="ARBA" id="ARBA00023239"/>
    </source>
</evidence>
<feature type="domain" description="Aminotransferase class I/classII large" evidence="6">
    <location>
        <begin position="33"/>
        <end position="381"/>
    </location>
</feature>
<dbReference type="InterPro" id="IPR051798">
    <property type="entry name" value="Class-II_PLP-Dep_Aminotrans"/>
</dbReference>
<dbReference type="EC" id="4.4.1.13" evidence="2"/>
<reference evidence="7 8" key="1">
    <citation type="submission" date="2016-10" db="EMBL/GenBank/DDBJ databases">
        <authorList>
            <person name="de Groot N.N."/>
        </authorList>
    </citation>
    <scope>NUCLEOTIDE SEQUENCE [LARGE SCALE GENOMIC DNA]</scope>
    <source>
        <strain evidence="7 8">CGMCC 1.9157</strain>
    </source>
</reference>
<dbReference type="OrthoDB" id="3224382at2"/>
<dbReference type="Pfam" id="PF00155">
    <property type="entry name" value="Aminotran_1_2"/>
    <property type="match status" value="1"/>
</dbReference>
<evidence type="ECO:0000256" key="5">
    <source>
        <dbReference type="ARBA" id="ARBA00037974"/>
    </source>
</evidence>
<sequence>MFECLNIESLRLRASGKWVDFDEDIVPSNPAEMDFAVAPVILEALQEAVDHQRFGYSSHGPHGPEAQLKKAFQDRMQRKFDWGVDTETVLPVTNLVQAIAATVFAFSEKGEGVSVQIPAYPMFLAAIKQTGRNAVCNAMPVVDGRYDLDIEGLKRQITSDVKILLLCHPHNPTGRVFSKEELAPLAKLAQEHGLVVISDEIHCDILFDGRKHTPFLKMFPELADQTVTLQSASKTFNIPGLGCAVMYFGSKTLMDRFSQKLPPMLLGHPGIGGMLGTIAAWEKGDVWFSEALAQLEANRNLFVDRFAREMPEVGLIKPEATYLGWADFSTLDLPSSAFTYLRDTGRVVGGDGANFGEGYEQFVRFNYATSPQILNELIDRVFRALKANNKG</sequence>
<keyword evidence="8" id="KW-1185">Reference proteome</keyword>
<name>A0A1I5JQL7_9HYPH</name>
<dbReference type="Gene3D" id="3.90.1150.10">
    <property type="entry name" value="Aspartate Aminotransferase, domain 1"/>
    <property type="match status" value="1"/>
</dbReference>